<dbReference type="RefSeq" id="WP_214357272.1">
    <property type="nucleotide sequence ID" value="NZ_JAFEJS010000001.1"/>
</dbReference>
<reference evidence="1 2" key="1">
    <citation type="journal article" date="2021" name="Environ. Microbiol.">
        <title>Genetic insights into the dark matter of the mammalian gut microbiota through targeted genome reconstruction.</title>
        <authorList>
            <person name="Lugli G.A."/>
            <person name="Alessandri G."/>
            <person name="Milani C."/>
            <person name="Viappiani A."/>
            <person name="Fontana F."/>
            <person name="Tarracchini C."/>
            <person name="Mancabelli L."/>
            <person name="Argentini C."/>
            <person name="Ruiz L."/>
            <person name="Margolles A."/>
            <person name="van Sinderen D."/>
            <person name="Turroni F."/>
            <person name="Ventura M."/>
        </authorList>
    </citation>
    <scope>NUCLEOTIDE SEQUENCE [LARGE SCALE GENOMIC DNA]</scope>
    <source>
        <strain evidence="1 2">MA2</strain>
    </source>
</reference>
<protein>
    <submittedName>
        <fullName evidence="1">Uncharacterized protein</fullName>
    </submittedName>
</protein>
<accession>A0ABS5UM67</accession>
<dbReference type="Proteomes" id="UP000773064">
    <property type="component" value="Unassembled WGS sequence"/>
</dbReference>
<name>A0ABS5UM67_9BIFI</name>
<organism evidence="1 2">
    <name type="scientific">Bifidobacterium santillanense</name>
    <dbReference type="NCBI Taxonomy" id="2809028"/>
    <lineage>
        <taxon>Bacteria</taxon>
        <taxon>Bacillati</taxon>
        <taxon>Actinomycetota</taxon>
        <taxon>Actinomycetes</taxon>
        <taxon>Bifidobacteriales</taxon>
        <taxon>Bifidobacteriaceae</taxon>
        <taxon>Bifidobacterium</taxon>
    </lineage>
</organism>
<evidence type="ECO:0000313" key="1">
    <source>
        <dbReference type="EMBL" id="MBT1171998.1"/>
    </source>
</evidence>
<gene>
    <name evidence="1" type="ORF">JS528_01205</name>
</gene>
<keyword evidence="2" id="KW-1185">Reference proteome</keyword>
<proteinExistence type="predicted"/>
<dbReference type="EMBL" id="JAFEJS010000001">
    <property type="protein sequence ID" value="MBT1171998.1"/>
    <property type="molecule type" value="Genomic_DNA"/>
</dbReference>
<comment type="caution">
    <text evidence="1">The sequence shown here is derived from an EMBL/GenBank/DDBJ whole genome shotgun (WGS) entry which is preliminary data.</text>
</comment>
<evidence type="ECO:0000313" key="2">
    <source>
        <dbReference type="Proteomes" id="UP000773064"/>
    </source>
</evidence>
<sequence length="100" mass="11339">MTTISQTARRIAGHPVDDYVGYDYLTVTTTPDRRSMLADGYHAFGWELQDADARTLRFRRERAIANKTELARLQRRFEAQIAQLTDLAAAVRPPCRPSAS</sequence>